<dbReference type="Pfam" id="PF07690">
    <property type="entry name" value="MFS_1"/>
    <property type="match status" value="1"/>
</dbReference>
<dbReference type="CDD" id="cd17321">
    <property type="entry name" value="MFS_MMR_MDR_like"/>
    <property type="match status" value="1"/>
</dbReference>
<protein>
    <submittedName>
        <fullName evidence="8">Putative transport protein</fullName>
    </submittedName>
</protein>
<feature type="transmembrane region" description="Helical" evidence="6">
    <location>
        <begin position="137"/>
        <end position="162"/>
    </location>
</feature>
<reference evidence="9" key="1">
    <citation type="journal article" date="2014" name="Stand. Genomic Sci.">
        <title>Genome sequence of the exopolysaccharide-producing Salipiger mucosus type strain (DSM 16094(T)), a moderately halophilic member of the Roseobacter clade.</title>
        <authorList>
            <person name="Riedel T."/>
            <person name="Spring S."/>
            <person name="Fiebig A."/>
            <person name="Petersen J."/>
            <person name="Kyrpides N.C."/>
            <person name="Goker M."/>
            <person name="Klenk H.P."/>
        </authorList>
    </citation>
    <scope>NUCLEOTIDE SEQUENCE [LARGE SCALE GENOMIC DNA]</scope>
    <source>
        <strain evidence="9">DSM 16094</strain>
    </source>
</reference>
<dbReference type="HOGENOM" id="CLU_000960_28_3_5"/>
<evidence type="ECO:0000256" key="6">
    <source>
        <dbReference type="SAM" id="Phobius"/>
    </source>
</evidence>
<gene>
    <name evidence="8" type="ORF">Salmuc_03899</name>
</gene>
<dbReference type="PANTHER" id="PTHR42718">
    <property type="entry name" value="MAJOR FACILITATOR SUPERFAMILY MULTIDRUG TRANSPORTER MFSC"/>
    <property type="match status" value="1"/>
</dbReference>
<feature type="transmembrane region" description="Helical" evidence="6">
    <location>
        <begin position="168"/>
        <end position="187"/>
    </location>
</feature>
<evidence type="ECO:0000256" key="3">
    <source>
        <dbReference type="ARBA" id="ARBA00022692"/>
    </source>
</evidence>
<feature type="transmembrane region" description="Helical" evidence="6">
    <location>
        <begin position="79"/>
        <end position="98"/>
    </location>
</feature>
<dbReference type="InterPro" id="IPR020846">
    <property type="entry name" value="MFS_dom"/>
</dbReference>
<dbReference type="InterPro" id="IPR011701">
    <property type="entry name" value="MFS"/>
</dbReference>
<dbReference type="AlphaFoldDB" id="S9QLF8"/>
<feature type="transmembrane region" description="Helical" evidence="6">
    <location>
        <begin position="271"/>
        <end position="295"/>
    </location>
</feature>
<keyword evidence="9" id="KW-1185">Reference proteome</keyword>
<keyword evidence="4 6" id="KW-1133">Transmembrane helix</keyword>
<evidence type="ECO:0000256" key="2">
    <source>
        <dbReference type="ARBA" id="ARBA00022448"/>
    </source>
</evidence>
<comment type="subcellular location">
    <subcellularLocation>
        <location evidence="1">Membrane</location>
        <topology evidence="1">Multi-pass membrane protein</topology>
    </subcellularLocation>
</comment>
<evidence type="ECO:0000256" key="4">
    <source>
        <dbReference type="ARBA" id="ARBA00022989"/>
    </source>
</evidence>
<evidence type="ECO:0000313" key="8">
    <source>
        <dbReference type="EMBL" id="EPX80582.1"/>
    </source>
</evidence>
<dbReference type="STRING" id="1123237.Salmuc_03899"/>
<accession>S9QLF8</accession>
<proteinExistence type="predicted"/>
<feature type="transmembrane region" description="Helical" evidence="6">
    <location>
        <begin position="436"/>
        <end position="458"/>
    </location>
</feature>
<dbReference type="GO" id="GO:0016020">
    <property type="term" value="C:membrane"/>
    <property type="evidence" value="ECO:0007669"/>
    <property type="project" value="UniProtKB-SubCell"/>
</dbReference>
<feature type="transmembrane region" description="Helical" evidence="6">
    <location>
        <begin position="199"/>
        <end position="219"/>
    </location>
</feature>
<keyword evidence="3 6" id="KW-0812">Transmembrane</keyword>
<dbReference type="eggNOG" id="COG0477">
    <property type="taxonomic scope" value="Bacteria"/>
</dbReference>
<feature type="transmembrane region" description="Helical" evidence="6">
    <location>
        <begin position="359"/>
        <end position="383"/>
    </location>
</feature>
<feature type="transmembrane region" description="Helical" evidence="6">
    <location>
        <begin position="12"/>
        <end position="37"/>
    </location>
</feature>
<keyword evidence="2" id="KW-0813">Transport</keyword>
<feature type="domain" description="Major facilitator superfamily (MFS) profile" evidence="7">
    <location>
        <begin position="13"/>
        <end position="464"/>
    </location>
</feature>
<dbReference type="Gene3D" id="1.20.1250.20">
    <property type="entry name" value="MFS general substrate transporter like domains"/>
    <property type="match status" value="1"/>
</dbReference>
<feature type="transmembrane region" description="Helical" evidence="6">
    <location>
        <begin position="404"/>
        <end position="424"/>
    </location>
</feature>
<evidence type="ECO:0000256" key="1">
    <source>
        <dbReference type="ARBA" id="ARBA00004141"/>
    </source>
</evidence>
<keyword evidence="5 6" id="KW-0472">Membrane</keyword>
<feature type="transmembrane region" description="Helical" evidence="6">
    <location>
        <begin position="231"/>
        <end position="250"/>
    </location>
</feature>
<name>S9QLF8_9RHOB</name>
<feature type="transmembrane region" description="Helical" evidence="6">
    <location>
        <begin position="49"/>
        <end position="67"/>
    </location>
</feature>
<dbReference type="EMBL" id="APVH01000032">
    <property type="protein sequence ID" value="EPX80582.1"/>
    <property type="molecule type" value="Genomic_DNA"/>
</dbReference>
<dbReference type="PROSITE" id="PS50850">
    <property type="entry name" value="MFS"/>
    <property type="match status" value="1"/>
</dbReference>
<evidence type="ECO:0000259" key="7">
    <source>
        <dbReference type="PROSITE" id="PS50850"/>
    </source>
</evidence>
<dbReference type="OrthoDB" id="9812221at2"/>
<dbReference type="SUPFAM" id="SSF103473">
    <property type="entry name" value="MFS general substrate transporter"/>
    <property type="match status" value="1"/>
</dbReference>
<evidence type="ECO:0000313" key="9">
    <source>
        <dbReference type="Proteomes" id="UP000015347"/>
    </source>
</evidence>
<dbReference type="Gene3D" id="1.20.1720.10">
    <property type="entry name" value="Multidrug resistance protein D"/>
    <property type="match status" value="1"/>
</dbReference>
<dbReference type="GO" id="GO:0022857">
    <property type="term" value="F:transmembrane transporter activity"/>
    <property type="evidence" value="ECO:0007669"/>
    <property type="project" value="InterPro"/>
</dbReference>
<dbReference type="PANTHER" id="PTHR42718:SF9">
    <property type="entry name" value="MAJOR FACILITATOR SUPERFAMILY MULTIDRUG TRANSPORTER MFSC"/>
    <property type="match status" value="1"/>
</dbReference>
<comment type="caution">
    <text evidence="8">The sequence shown here is derived from an EMBL/GenBank/DDBJ whole genome shotgun (WGS) entry which is preliminary data.</text>
</comment>
<organism evidence="8 9">
    <name type="scientific">Salipiger mucosus DSM 16094</name>
    <dbReference type="NCBI Taxonomy" id="1123237"/>
    <lineage>
        <taxon>Bacteria</taxon>
        <taxon>Pseudomonadati</taxon>
        <taxon>Pseudomonadota</taxon>
        <taxon>Alphaproteobacteria</taxon>
        <taxon>Rhodobacterales</taxon>
        <taxon>Roseobacteraceae</taxon>
        <taxon>Salipiger</taxon>
    </lineage>
</organism>
<dbReference type="Proteomes" id="UP000015347">
    <property type="component" value="Unassembled WGS sequence"/>
</dbReference>
<feature type="transmembrane region" description="Helical" evidence="6">
    <location>
        <begin position="333"/>
        <end position="353"/>
    </location>
</feature>
<sequence length="471" mass="48002">MTHTNEARAPLPILVALAASSLTASLGISVASVLLPTLTRRFDVTVSEAQWVVLAYLMAVTVTIVSVGRLGDLFGHRRVMIAGLIVFMAASVLCATAPNLSLLILGRALQGVGGAILIALTMSIARDLVPSRQLGKAMGLLGTTSATGTALGPSLGGLVLAWSDWRTAFWLLAGVAGLTLVLAVLAIRRDGLPARASFLSLDLPGTALLIVALGAYSLVTSGGATGVPVSQAVLVVVALAATACFVMVEARVSTPLVPMAALMDRKTGAGVAMNILVGTVMMATLVVGPFFLTFSLGLGDAVVGIVLSVGPVVAAFSGVPSGWLTDRFGARRVMLAGLVQTMFGLLCLAFLPRQFGVDGYIAALIVLTPAFQMFLAANNTAVMSGASKEQRGRLSGLLGLSRNLGLMTGASAMSTLFVAVMGTGDAAEAPVADVSRAFSMTFSAAAALALIALCLALWSHSGRPRAAADPA</sequence>
<evidence type="ECO:0000256" key="5">
    <source>
        <dbReference type="ARBA" id="ARBA00023136"/>
    </source>
</evidence>
<dbReference type="RefSeq" id="WP_020042538.1">
    <property type="nucleotide sequence ID" value="NZ_KE557277.1"/>
</dbReference>
<dbReference type="InterPro" id="IPR036259">
    <property type="entry name" value="MFS_trans_sf"/>
</dbReference>
<feature type="transmembrane region" description="Helical" evidence="6">
    <location>
        <begin position="301"/>
        <end position="321"/>
    </location>
</feature>
<feature type="transmembrane region" description="Helical" evidence="6">
    <location>
        <begin position="104"/>
        <end position="125"/>
    </location>
</feature>